<feature type="transmembrane region" description="Helical" evidence="5">
    <location>
        <begin position="479"/>
        <end position="497"/>
    </location>
</feature>
<feature type="transmembrane region" description="Helical" evidence="5">
    <location>
        <begin position="537"/>
        <end position="557"/>
    </location>
</feature>
<dbReference type="GO" id="GO:0016020">
    <property type="term" value="C:membrane"/>
    <property type="evidence" value="ECO:0007669"/>
    <property type="project" value="UniProtKB-SubCell"/>
</dbReference>
<dbReference type="EMBL" id="VCIW01000006">
    <property type="protein sequence ID" value="TLS52009.1"/>
    <property type="molecule type" value="Genomic_DNA"/>
</dbReference>
<dbReference type="Proteomes" id="UP000309676">
    <property type="component" value="Unassembled WGS sequence"/>
</dbReference>
<feature type="transmembrane region" description="Helical" evidence="5">
    <location>
        <begin position="439"/>
        <end position="467"/>
    </location>
</feature>
<accession>A0A5R9GA73</accession>
<evidence type="ECO:0000256" key="1">
    <source>
        <dbReference type="ARBA" id="ARBA00004141"/>
    </source>
</evidence>
<feature type="transmembrane region" description="Helical" evidence="5">
    <location>
        <begin position="347"/>
        <end position="365"/>
    </location>
</feature>
<keyword evidence="3 5" id="KW-1133">Transmembrane helix</keyword>
<dbReference type="OrthoDB" id="1808577at2"/>
<proteinExistence type="predicted"/>
<dbReference type="InterPro" id="IPR007016">
    <property type="entry name" value="O-antigen_ligase-rel_domated"/>
</dbReference>
<dbReference type="InterPro" id="IPR011990">
    <property type="entry name" value="TPR-like_helical_dom_sf"/>
</dbReference>
<reference evidence="7 8" key="1">
    <citation type="submission" date="2019-05" db="EMBL/GenBank/DDBJ databases">
        <authorList>
            <person name="Narsing Rao M.P."/>
            <person name="Li W.J."/>
        </authorList>
    </citation>
    <scope>NUCLEOTIDE SEQUENCE [LARGE SCALE GENOMIC DNA]</scope>
    <source>
        <strain evidence="7 8">SYSU_K30003</strain>
    </source>
</reference>
<evidence type="ECO:0000313" key="8">
    <source>
        <dbReference type="Proteomes" id="UP000309676"/>
    </source>
</evidence>
<feature type="transmembrane region" description="Helical" evidence="5">
    <location>
        <begin position="200"/>
        <end position="217"/>
    </location>
</feature>
<organism evidence="7 8">
    <name type="scientific">Paenibacillus antri</name>
    <dbReference type="NCBI Taxonomy" id="2582848"/>
    <lineage>
        <taxon>Bacteria</taxon>
        <taxon>Bacillati</taxon>
        <taxon>Bacillota</taxon>
        <taxon>Bacilli</taxon>
        <taxon>Bacillales</taxon>
        <taxon>Paenibacillaceae</taxon>
        <taxon>Paenibacillus</taxon>
    </lineage>
</organism>
<dbReference type="Pfam" id="PF04932">
    <property type="entry name" value="Wzy_C"/>
    <property type="match status" value="1"/>
</dbReference>
<dbReference type="PANTHER" id="PTHR37422:SF13">
    <property type="entry name" value="LIPOPOLYSACCHARIDE BIOSYNTHESIS PROTEIN PA4999-RELATED"/>
    <property type="match status" value="1"/>
</dbReference>
<evidence type="ECO:0000313" key="7">
    <source>
        <dbReference type="EMBL" id="TLS52009.1"/>
    </source>
</evidence>
<dbReference type="RefSeq" id="WP_138194253.1">
    <property type="nucleotide sequence ID" value="NZ_VCIW01000006.1"/>
</dbReference>
<feature type="transmembrane region" description="Helical" evidence="5">
    <location>
        <begin position="58"/>
        <end position="75"/>
    </location>
</feature>
<keyword evidence="4 5" id="KW-0472">Membrane</keyword>
<keyword evidence="2 5" id="KW-0812">Transmembrane</keyword>
<evidence type="ECO:0000256" key="4">
    <source>
        <dbReference type="ARBA" id="ARBA00023136"/>
    </source>
</evidence>
<protein>
    <recommendedName>
        <fullName evidence="6">O-antigen ligase-related domain-containing protein</fullName>
    </recommendedName>
</protein>
<feature type="transmembrane region" description="Helical" evidence="5">
    <location>
        <begin position="141"/>
        <end position="159"/>
    </location>
</feature>
<comment type="caution">
    <text evidence="7">The sequence shown here is derived from an EMBL/GenBank/DDBJ whole genome shotgun (WGS) entry which is preliminary data.</text>
</comment>
<dbReference type="AlphaFoldDB" id="A0A5R9GA73"/>
<comment type="subcellular location">
    <subcellularLocation>
        <location evidence="1">Membrane</location>
        <topology evidence="1">Multi-pass membrane protein</topology>
    </subcellularLocation>
</comment>
<dbReference type="SUPFAM" id="SSF48452">
    <property type="entry name" value="TPR-like"/>
    <property type="match status" value="1"/>
</dbReference>
<feature type="transmembrane region" description="Helical" evidence="5">
    <location>
        <begin position="307"/>
        <end position="327"/>
    </location>
</feature>
<sequence length="821" mass="92595">MNLQANGRKADANPEKSSIIYWLSYGVMFLFLFFMPYQRALFNGASSEFDVDIFFSQLITWTLLLLFSVSLFYNVRKRGNDFIVYLFLLFPPLAYTISHVLGVSDYYSGASLWINVQYSTIFLVGMYLSRPHWGAGLLEKTFLLSGSAIVLFGFANWFGDASFWGLFRWTNENPTLYRDAVMFTENGYRLTSAFQYANSYAAYLIALMIGALLVTVLSNKRAWTIFSSLLLVPAALSFVLTLSRGGFIVLPFVIILVLPLLSLKKQIISIILLIVTSIASFSIVQPVTRLGTELQAQFIALEATKGWLFLLAASIVVMVISLSIRKFLEPKLDVVLQRLHERRSSRIYLPVLGVVAGMIGVYLLFGNSGFSSLLPENIGDRIENINLNQHSVLERGTFYQNAVSLWKDYPAFGAGGGAWQSLYEKYQSNPYVSRQAHNFFLQTLVEVGIVGLITVLILFLGVVYFFLRSHFKKNEEEQGTYLIFYVIVVSILAHSFIDFNMSYVYLGALVYLSLGAMVSGSDLPSFPVQKKLAESKWAFFLPSALLVSSLLFIVLSFNDLSGNRLYESARANASSGTGTLQEILNPLDMAINKTGHPEYVDLKLALMNQLYSQTKDENFAEQAEKLLSEMKQKEPFYKPFVFRELQLQLLKGKYEDGIALLEASIPHYPWDMSLYEQLAAVHFQYGVTLLNAQSVTEAQAHWDAVFAVRDRVEDKAKELEHLPEAQLQGRAFGITPGLALSMGQVYLYRGDDAQAEQYLATALDKTFDQQEDFTAAIYYLGLLKKQGRTDHELLSELLMRVQDPQQINQQIDDISKQAPIN</sequence>
<dbReference type="Gene3D" id="1.25.40.10">
    <property type="entry name" value="Tetratricopeptide repeat domain"/>
    <property type="match status" value="1"/>
</dbReference>
<feature type="transmembrane region" description="Helical" evidence="5">
    <location>
        <begin position="503"/>
        <end position="525"/>
    </location>
</feature>
<keyword evidence="8" id="KW-1185">Reference proteome</keyword>
<feature type="transmembrane region" description="Helical" evidence="5">
    <location>
        <begin position="222"/>
        <end position="240"/>
    </location>
</feature>
<feature type="transmembrane region" description="Helical" evidence="5">
    <location>
        <begin position="82"/>
        <end position="104"/>
    </location>
</feature>
<dbReference type="InterPro" id="IPR051533">
    <property type="entry name" value="WaaL-like"/>
</dbReference>
<feature type="transmembrane region" description="Helical" evidence="5">
    <location>
        <begin position="246"/>
        <end position="263"/>
    </location>
</feature>
<dbReference type="PANTHER" id="PTHR37422">
    <property type="entry name" value="TEICHURONIC ACID BIOSYNTHESIS PROTEIN TUAE"/>
    <property type="match status" value="1"/>
</dbReference>
<feature type="transmembrane region" description="Helical" evidence="5">
    <location>
        <begin position="270"/>
        <end position="287"/>
    </location>
</feature>
<evidence type="ECO:0000256" key="5">
    <source>
        <dbReference type="SAM" id="Phobius"/>
    </source>
</evidence>
<feature type="transmembrane region" description="Helical" evidence="5">
    <location>
        <begin position="20"/>
        <end position="38"/>
    </location>
</feature>
<gene>
    <name evidence="7" type="ORF">FE782_11555</name>
</gene>
<evidence type="ECO:0000259" key="6">
    <source>
        <dbReference type="Pfam" id="PF04932"/>
    </source>
</evidence>
<evidence type="ECO:0000256" key="2">
    <source>
        <dbReference type="ARBA" id="ARBA00022692"/>
    </source>
</evidence>
<feature type="transmembrane region" description="Helical" evidence="5">
    <location>
        <begin position="110"/>
        <end position="129"/>
    </location>
</feature>
<evidence type="ECO:0000256" key="3">
    <source>
        <dbReference type="ARBA" id="ARBA00022989"/>
    </source>
</evidence>
<name>A0A5R9GA73_9BACL</name>
<feature type="domain" description="O-antigen ligase-related" evidence="6">
    <location>
        <begin position="302"/>
        <end position="455"/>
    </location>
</feature>